<protein>
    <submittedName>
        <fullName evidence="3">HEAT domain containing protein</fullName>
    </submittedName>
</protein>
<dbReference type="InterPro" id="IPR016024">
    <property type="entry name" value="ARM-type_fold"/>
</dbReference>
<dbReference type="EMBL" id="ABOX02000023">
    <property type="protein sequence ID" value="EEF59780.1"/>
    <property type="molecule type" value="Genomic_DNA"/>
</dbReference>
<evidence type="ECO:0000256" key="1">
    <source>
        <dbReference type="ARBA" id="ARBA00045876"/>
    </source>
</evidence>
<comment type="function">
    <text evidence="1">Catalyzes the hydroxylation of the N(6)-(4-aminobutyl)-L-lysine intermediate produced by deoxyhypusine synthase/DHPS on a critical lysine of the eukaryotic translation initiation factor 5A/eIF-5A. This is the second step of the post-translational modification of that lysine into an unusual amino acid residue named hypusine. Hypusination is unique to mature eIF-5A factor and is essential for its function.</text>
</comment>
<accession>B9XJV7</accession>
<dbReference type="PANTHER" id="PTHR12697:SF5">
    <property type="entry name" value="DEOXYHYPUSINE HYDROXYLASE"/>
    <property type="match status" value="1"/>
</dbReference>
<dbReference type="InterPro" id="IPR021133">
    <property type="entry name" value="HEAT_type_2"/>
</dbReference>
<dbReference type="STRING" id="320771.Cflav_PD2787"/>
<evidence type="ECO:0000313" key="4">
    <source>
        <dbReference type="Proteomes" id="UP000003688"/>
    </source>
</evidence>
<dbReference type="Pfam" id="PF13646">
    <property type="entry name" value="HEAT_2"/>
    <property type="match status" value="1"/>
</dbReference>
<dbReference type="GO" id="GO:0016491">
    <property type="term" value="F:oxidoreductase activity"/>
    <property type="evidence" value="ECO:0007669"/>
    <property type="project" value="TreeGrafter"/>
</dbReference>
<dbReference type="InterPro" id="IPR004155">
    <property type="entry name" value="PBS_lyase_HEAT"/>
</dbReference>
<keyword evidence="2" id="KW-1133">Transmembrane helix</keyword>
<comment type="caution">
    <text evidence="3">The sequence shown here is derived from an EMBL/GenBank/DDBJ whole genome shotgun (WGS) entry which is preliminary data.</text>
</comment>
<evidence type="ECO:0000313" key="3">
    <source>
        <dbReference type="EMBL" id="EEF59780.1"/>
    </source>
</evidence>
<dbReference type="Gene3D" id="1.25.10.10">
    <property type="entry name" value="Leucine-rich Repeat Variant"/>
    <property type="match status" value="3"/>
</dbReference>
<gene>
    <name evidence="3" type="ORF">Cflav_PD2787</name>
</gene>
<dbReference type="AlphaFoldDB" id="B9XJV7"/>
<dbReference type="InterPro" id="IPR011989">
    <property type="entry name" value="ARM-like"/>
</dbReference>
<dbReference type="Proteomes" id="UP000003688">
    <property type="component" value="Unassembled WGS sequence"/>
</dbReference>
<keyword evidence="2" id="KW-0472">Membrane</keyword>
<dbReference type="PROSITE" id="PS50077">
    <property type="entry name" value="HEAT_REPEAT"/>
    <property type="match status" value="2"/>
</dbReference>
<dbReference type="PANTHER" id="PTHR12697">
    <property type="entry name" value="PBS LYASE HEAT-LIKE PROTEIN"/>
    <property type="match status" value="1"/>
</dbReference>
<dbReference type="SMART" id="SM00567">
    <property type="entry name" value="EZ_HEAT"/>
    <property type="match status" value="7"/>
</dbReference>
<sequence length="957" mass="104387">MLHYASVPSRPTLSSGQKFSVNYAHPMRSHNTAFGSIMTNAFTIMGRVFLWIVILLTYNSTGHSAESSTVVPTASAEPSLESLLNRTFPEKKLSNLGSADFKSLTPTLCNQIAVAAARELSLHTTNGAMITANTVDVLLYKSARNDTPIEAALRQLCGDNEARMELLRDLENEHLISDPRVIEPLINMLEYPGVHTAIRSEAAQTLNQLTARTFGSDGGDSWNLSEANKAQISQARQWWIRNRDHHPVFDAEVETLIKTRIATIQVQLRRDLTNYPELNRTLRPADLRITHSDPVTLVDIALDTRYLQQGIFRYRPDGTPRPAREEDYVTLSISAKFGTPPFPKAGPQISKATAEGAPPGNKEVMLNEVLPGTDIIISVKATSKGAEFIRQVHDSLATLPHAPESVDTALGQLESLKASEITRLKQLLQQQATAASALSGLVDLGADGPVIGALTNANPLIRRYALLALANPDVGEDAVAPLASLLKDDNSETRYLAAWALGRVHKQAAVTVPALKSGLEDKDAWVRHNAVEALGEFNESAQVSIPVLITAVADTNALVRAKAIATLGGLCRFNNEQDAAVVPALITVLNDQNEDVRRSAVWALGEIMNGRLGGEHPRPDGSNRTPEALGSRAKILETFEPQARILLPALIQATTDKSPAVRKAAVYALGDIGIYHPDEDAKMIAALKHALNDADKDVRGSSISALANFGAEATNVIPSLAELAKNADPSITNEIIQATSQIKAAAYKQKLDSILKEKYPRLDQVAGPLTKTDKTQWSIQTNFIPGIKPQPSFLKRAVFQVPMNYPEQRLVDIDIVAFKAPKSGEVWVGWDMDFYVETDSEILGAMLTPWGDVQWHTNLNSQPSEADLAAAIDQFQKKVSHSKLKGESEESTIFRDAVPHDFLWLLGTGQNVMPKFLDATVNRGSIRLDLENPESGQKASIWIDAKTRKLLKAQPAE</sequence>
<name>B9XJV7_PEDPL</name>
<organism evidence="3 4">
    <name type="scientific">Pedosphaera parvula (strain Ellin514)</name>
    <dbReference type="NCBI Taxonomy" id="320771"/>
    <lineage>
        <taxon>Bacteria</taxon>
        <taxon>Pseudomonadati</taxon>
        <taxon>Verrucomicrobiota</taxon>
        <taxon>Pedosphaerae</taxon>
        <taxon>Pedosphaerales</taxon>
        <taxon>Pedosphaeraceae</taxon>
        <taxon>Pedosphaera</taxon>
    </lineage>
</organism>
<keyword evidence="2" id="KW-0812">Transmembrane</keyword>
<dbReference type="SUPFAM" id="SSF48371">
    <property type="entry name" value="ARM repeat"/>
    <property type="match status" value="1"/>
</dbReference>
<dbReference type="InterPro" id="IPR000225">
    <property type="entry name" value="Armadillo"/>
</dbReference>
<dbReference type="Pfam" id="PF20168">
    <property type="entry name" value="PDS5"/>
    <property type="match status" value="1"/>
</dbReference>
<keyword evidence="4" id="KW-1185">Reference proteome</keyword>
<reference evidence="3 4" key="1">
    <citation type="journal article" date="2011" name="J. Bacteriol.">
        <title>Genome sequence of 'Pedosphaera parvula' Ellin514, an aerobic Verrucomicrobial isolate from pasture soil.</title>
        <authorList>
            <person name="Kant R."/>
            <person name="van Passel M.W."/>
            <person name="Sangwan P."/>
            <person name="Palva A."/>
            <person name="Lucas S."/>
            <person name="Copeland A."/>
            <person name="Lapidus A."/>
            <person name="Glavina Del Rio T."/>
            <person name="Dalin E."/>
            <person name="Tice H."/>
            <person name="Bruce D."/>
            <person name="Goodwin L."/>
            <person name="Pitluck S."/>
            <person name="Chertkov O."/>
            <person name="Larimer F.W."/>
            <person name="Land M.L."/>
            <person name="Hauser L."/>
            <person name="Brettin T.S."/>
            <person name="Detter J.C."/>
            <person name="Han S."/>
            <person name="de Vos W.M."/>
            <person name="Janssen P.H."/>
            <person name="Smidt H."/>
        </authorList>
    </citation>
    <scope>NUCLEOTIDE SEQUENCE [LARGE SCALE GENOMIC DNA]</scope>
    <source>
        <strain evidence="3 4">Ellin514</strain>
    </source>
</reference>
<feature type="transmembrane region" description="Helical" evidence="2">
    <location>
        <begin position="37"/>
        <end position="58"/>
    </location>
</feature>
<dbReference type="SMART" id="SM00185">
    <property type="entry name" value="ARM"/>
    <property type="match status" value="4"/>
</dbReference>
<evidence type="ECO:0000256" key="2">
    <source>
        <dbReference type="SAM" id="Phobius"/>
    </source>
</evidence>
<proteinExistence type="predicted"/>